<dbReference type="EC" id="2.7.11.1" evidence="3"/>
<dbReference type="InterPro" id="IPR036940">
    <property type="entry name" value="PI3/4_kinase_cat_sf"/>
</dbReference>
<evidence type="ECO:0000256" key="11">
    <source>
        <dbReference type="ARBA" id="ARBA00023242"/>
    </source>
</evidence>
<dbReference type="SMART" id="SM01344">
    <property type="entry name" value="NUC194"/>
    <property type="match status" value="1"/>
</dbReference>
<dbReference type="CDD" id="cd05172">
    <property type="entry name" value="PIKKc_DNA-PK"/>
    <property type="match status" value="1"/>
</dbReference>
<evidence type="ECO:0000256" key="6">
    <source>
        <dbReference type="ARBA" id="ARBA00022741"/>
    </source>
</evidence>
<dbReference type="PANTHER" id="PTHR11139:SF68">
    <property type="entry name" value="DNA-DEPENDENT PROTEIN KINASE CATALYTIC SUBUNIT"/>
    <property type="match status" value="1"/>
</dbReference>
<dbReference type="SUPFAM" id="SSF48371">
    <property type="entry name" value="ARM repeat"/>
    <property type="match status" value="1"/>
</dbReference>
<dbReference type="GO" id="GO:0008630">
    <property type="term" value="P:intrinsic apoptotic signaling pathway in response to DNA damage"/>
    <property type="evidence" value="ECO:0007669"/>
    <property type="project" value="TreeGrafter"/>
</dbReference>
<evidence type="ECO:0000259" key="14">
    <source>
        <dbReference type="PROSITE" id="PS51190"/>
    </source>
</evidence>
<dbReference type="Pfam" id="PF02260">
    <property type="entry name" value="FATC"/>
    <property type="match status" value="1"/>
</dbReference>
<dbReference type="InterPro" id="IPR000403">
    <property type="entry name" value="PI3/4_kinase_cat_dom"/>
</dbReference>
<evidence type="ECO:0000256" key="5">
    <source>
        <dbReference type="ARBA" id="ARBA00022679"/>
    </source>
</evidence>
<dbReference type="Gene3D" id="1.10.1070.11">
    <property type="entry name" value="Phosphatidylinositol 3-/4-kinase, catalytic domain"/>
    <property type="match status" value="1"/>
</dbReference>
<evidence type="ECO:0000256" key="2">
    <source>
        <dbReference type="ARBA" id="ARBA00011031"/>
    </source>
</evidence>
<evidence type="ECO:0000256" key="10">
    <source>
        <dbReference type="ARBA" id="ARBA00023204"/>
    </source>
</evidence>
<dbReference type="Pfam" id="PF19704">
    <property type="entry name" value="DNAPKcs_CC5"/>
    <property type="match status" value="1"/>
</dbReference>
<dbReference type="PANTHER" id="PTHR11139">
    <property type="entry name" value="ATAXIA TELANGIECTASIA MUTATED ATM -RELATED"/>
    <property type="match status" value="1"/>
</dbReference>
<protein>
    <recommendedName>
        <fullName evidence="3">non-specific serine/threonine protein kinase</fullName>
        <ecNumber evidence="3">2.7.11.1</ecNumber>
    </recommendedName>
</protein>
<keyword evidence="5" id="KW-0808">Transferase</keyword>
<feature type="domain" description="FATC" evidence="14">
    <location>
        <begin position="3562"/>
        <end position="3594"/>
    </location>
</feature>
<dbReference type="InterPro" id="IPR012582">
    <property type="entry name" value="DNAPKcs_CC3"/>
</dbReference>
<reference evidence="15" key="1">
    <citation type="submission" date="2020-11" db="EMBL/GenBank/DDBJ databases">
        <authorList>
            <person name="Tran Van P."/>
        </authorList>
    </citation>
    <scope>NUCLEOTIDE SEQUENCE</scope>
</reference>
<keyword evidence="7" id="KW-0227">DNA damage</keyword>
<dbReference type="InterPro" id="IPR046803">
    <property type="entry name" value="DNAPKcs_CC1-2"/>
</dbReference>
<evidence type="ECO:0000313" key="15">
    <source>
        <dbReference type="EMBL" id="CAD7259764.1"/>
    </source>
</evidence>
<dbReference type="PROSITE" id="PS51189">
    <property type="entry name" value="FAT"/>
    <property type="match status" value="1"/>
</dbReference>
<evidence type="ECO:0000256" key="7">
    <source>
        <dbReference type="ARBA" id="ARBA00022763"/>
    </source>
</evidence>
<dbReference type="SMART" id="SM01343">
    <property type="entry name" value="FATC"/>
    <property type="match status" value="1"/>
</dbReference>
<accession>A0A7R9ASH6</accession>
<evidence type="ECO:0000256" key="8">
    <source>
        <dbReference type="ARBA" id="ARBA00022777"/>
    </source>
</evidence>
<comment type="subcellular location">
    <subcellularLocation>
        <location evidence="1">Nucleus</location>
    </subcellularLocation>
</comment>
<evidence type="ECO:0000256" key="1">
    <source>
        <dbReference type="ARBA" id="ARBA00004123"/>
    </source>
</evidence>
<dbReference type="PROSITE" id="PS50290">
    <property type="entry name" value="PI3_4_KINASE_3"/>
    <property type="match status" value="1"/>
</dbReference>
<dbReference type="InterPro" id="IPR037706">
    <property type="entry name" value="DNA-PK_dom"/>
</dbReference>
<dbReference type="GO" id="GO:0005524">
    <property type="term" value="F:ATP binding"/>
    <property type="evidence" value="ECO:0007669"/>
    <property type="project" value="UniProtKB-KW"/>
</dbReference>
<name>A0A7R9ASH6_TIMSH</name>
<comment type="similarity">
    <text evidence="2">Belongs to the PI3/PI4-kinase family.</text>
</comment>
<dbReference type="Pfam" id="PF08163">
    <property type="entry name" value="DNAPKcs_CC3"/>
    <property type="match status" value="1"/>
</dbReference>
<dbReference type="InterPro" id="IPR018936">
    <property type="entry name" value="PI3/4_kinase_CS"/>
</dbReference>
<keyword evidence="11" id="KW-0539">Nucleus</keyword>
<evidence type="ECO:0000259" key="13">
    <source>
        <dbReference type="PROSITE" id="PS51189"/>
    </source>
</evidence>
<dbReference type="Pfam" id="PF20500">
    <property type="entry name" value="DNA-PKcs_N"/>
    <property type="match status" value="1"/>
</dbReference>
<dbReference type="PROSITE" id="PS00915">
    <property type="entry name" value="PI3_4_KINASE_1"/>
    <property type="match status" value="1"/>
</dbReference>
<evidence type="ECO:0000256" key="4">
    <source>
        <dbReference type="ARBA" id="ARBA00022527"/>
    </source>
</evidence>
<dbReference type="InterPro" id="IPR011009">
    <property type="entry name" value="Kinase-like_dom_sf"/>
</dbReference>
<evidence type="ECO:0000259" key="12">
    <source>
        <dbReference type="PROSITE" id="PS50290"/>
    </source>
</evidence>
<dbReference type="Pfam" id="PF20502">
    <property type="entry name" value="DNAPKcs_CC1-2"/>
    <property type="match status" value="1"/>
</dbReference>
<dbReference type="Pfam" id="PF00454">
    <property type="entry name" value="PI3_PI4_kinase"/>
    <property type="match status" value="1"/>
</dbReference>
<dbReference type="GO" id="GO:0006303">
    <property type="term" value="P:double-strand break repair via nonhomologous end joining"/>
    <property type="evidence" value="ECO:0007669"/>
    <property type="project" value="InterPro"/>
</dbReference>
<dbReference type="Gene3D" id="3.30.1010.10">
    <property type="entry name" value="Phosphatidylinositol 3-kinase Catalytic Subunit, Chain A, domain 4"/>
    <property type="match status" value="1"/>
</dbReference>
<dbReference type="InterPro" id="IPR045581">
    <property type="entry name" value="DNAPKcs_CC5"/>
</dbReference>
<organism evidence="15">
    <name type="scientific">Timema shepardi</name>
    <name type="common">Walking stick</name>
    <dbReference type="NCBI Taxonomy" id="629360"/>
    <lineage>
        <taxon>Eukaryota</taxon>
        <taxon>Metazoa</taxon>
        <taxon>Ecdysozoa</taxon>
        <taxon>Arthropoda</taxon>
        <taxon>Hexapoda</taxon>
        <taxon>Insecta</taxon>
        <taxon>Pterygota</taxon>
        <taxon>Neoptera</taxon>
        <taxon>Polyneoptera</taxon>
        <taxon>Phasmatodea</taxon>
        <taxon>Timematodea</taxon>
        <taxon>Timematoidea</taxon>
        <taxon>Timematidae</taxon>
        <taxon>Timema</taxon>
    </lineage>
</organism>
<dbReference type="InterPro" id="IPR003152">
    <property type="entry name" value="FATC_dom"/>
</dbReference>
<dbReference type="SUPFAM" id="SSF56112">
    <property type="entry name" value="Protein kinase-like (PK-like)"/>
    <property type="match status" value="1"/>
</dbReference>
<dbReference type="InterPro" id="IPR046804">
    <property type="entry name" value="DNA-PKcs_N"/>
</dbReference>
<dbReference type="GO" id="GO:0005634">
    <property type="term" value="C:nucleus"/>
    <property type="evidence" value="ECO:0007669"/>
    <property type="project" value="UniProtKB-SubCell"/>
</dbReference>
<keyword evidence="8" id="KW-0418">Kinase</keyword>
<dbReference type="InterPro" id="IPR050517">
    <property type="entry name" value="DDR_Repair_Kinase"/>
</dbReference>
<evidence type="ECO:0000256" key="3">
    <source>
        <dbReference type="ARBA" id="ARBA00012513"/>
    </source>
</evidence>
<feature type="domain" description="FAT" evidence="13">
    <location>
        <begin position="2286"/>
        <end position="2915"/>
    </location>
</feature>
<gene>
    <name evidence="15" type="ORF">TSIB3V08_LOCUS3962</name>
</gene>
<sequence length="3594" mass="407714">MFLSKVVYQGVIRTCSHPRAAFVESQKDQASIGANKLVSYKSYLPLWTALLQIQQFDKTELPLVVKQSIINNIYDEFVKTVITLTGKLNLETKNKTAIEDDIQVLDPEIGLEPCCQKDFQVFFNLVDLFCDLITSADANLFEKWIQPFLHHVVLQSLHRPIISGFYKLIAVSMHLCVKLQYFKNYCGDLSDHRRPCYLLLSKFLLGLLAHCKQYKGDLQVSCLQAILETPAELVQPLIPQAISAFQVMFRLGHSLLSLAQQALTTLEQWCQLLPAEDMKPLLTAVLPELDPYLQSSGFEGDIEEAIDRELIKPSKNLSKNRTTRLTRKTLIERPETELSKLQRRIVIFLGCLETDTCLSLIEGGKKVQCDVWDSSQHLAYAIPFIDIKPSINIDNILPHVIELCLSCSDRQTRIVACEFLHAVIMYMLGTNLKMEVSKPGYLSKMFSHMVMPLLQLGCDSDQIVHQLYHPLMLQLAHWYSSAVQLGSVHTQILIDTLMDGITHPTDTALRDYSAKCLREFVIWSIKQSRAKDLEKSQTNIKAVLKKMFSLCVHPCPTKRLGGALVFNSIYSVLREEKSILEIFWLEILYYLVSNLAMTDGPDSNSVNVNSQVVLALDHVERVFLEKPALFTQVNSKRRTPPGFLGSCLVDVVMWLLHQCSSSSPDCRHKCMHMVCRICLKLPGISSVAAYMNMYNQSQLLDICEKKTMVSTSPSSDAAGGSRCDQIVRWLNRLLTSLDCYVWLLGEDFVPLHKLFQVPENAQPTIKIFQALTHFIENMCSVPLSEILGRDSIYLLPRDEERYNRTKCFVTVRLCDFTRAILQHPDGSIYIPSTFPITKLWTLVATCIFHPSKVGFDMRSIEVLEKLPGNLEDLLQVIKNTDCFEELVKTIDEIMGDGYEQLLNELQYNLKNDLIPEWQTLYTQGMCTVQISGLIEYLKIDISAEKVVTTIFSALVETDGSSKMLIPLQPTAQAYAESLLKFAFLLHNQVDILVELVMNDSKLLTHHSQTSLSHGEHFLLTFKTAILSHWLVYPEHCVGLLLERVDSRCGRMVLGVLTEFLQFAARNKRHKHRVSTAAEKVVTNRWDTLQEWGSANPDNAYRLLGVLCDMAATQQNAIGCLMKHKSVCDWVMIQISSQNLTMNHKNHALDLLPCLTSPAEDINHELTTSLKALKHQHFPHRSSELVKDSLEYTGFMLAFHKLLTGLEVTGSRVLLHAVVASSASDPHHICEDSIQRTLKSFICRLQKEDQLKAVEVPYQVFLSTDYDPVIRLGAVERFCRSMLLRCSEAVVRQFLCSHVQTLQGLLDEKLSGASGMKNEHQLVGKIGAWMLMGVMFSQLDPQELESVDCPITRAAMTGPVTTGKELIVHLTKGAFNARCENTPPALGIDSRVPDLFRRYQCTAYNTLVTIVSNTKRSAAELKFYQGFLFTENRDKNQLLWEKLVDCSRTYTFPMDWEEIPKRRKKMVGIRRMACQSSSTEVNYLPTHSQYLFDSTLREDVTQFDFTTSLVLSDGVTLPHSDVTASLEVTLESDSLNEHECMSTLCGLIQHMVQCGISPLPQENEQPTSLPGWMDMLKKSLEDEYKHKNAKVFILKLIVNCETVFKPYAKFWLSPIMKALLDRCAGTDMNYFLVDIIAMLLSWYDVAIPQSSDVFASEILHFLIANIHHNRRDIFKHNLEVIKTLVEVWKPCLSIPKQQLLDGIVSKGGPDSRDTETGIQLVGVMLANDIHPWSETGKKLFLDKLLSNLDSNQREVYLPCAEVIGMSLKLLGTNLNIAQLLESDSSFLENVNSKLNKIKIHNKLDKFIFCLHGIYKHFSTIVDNFMPVILFHIKKMAGMFRVLSLEMIHSRLVTIQQSLYLTLVDVGLMEYLTNRESDVQELALKIVSQAAPRIEPTQLALIFPEVCRFGSHGVLACRRVMYEIAMWVYTEFRQRIDESDVEMSLFEESKVILLRGLVDSDSALQETVFKFWNTDAHFPAGTAHRLITLLTELYSPRTEPNFLAYSTQLLLEATALGPDFSRKIFDHPLSACKFEDLKVLVSWRAQHTSIAPMFAETFVSQPNTQASGSLDMVVRATQTSLEFQPTLGQGEDVVDASNTSFSSFANSSLLFSAGSLGDKSRRTRRGDQQLDNSAEVVNSNPSNSYLRRRFLKDKEKIRIGFASREILRKHRREEHLKERAKKREATVNMYRSYRIGDLPDIEILHSALIQPLRVLAKRDSSIGRRLLVSLFSGILAEMGDGADWFTARSSGALGDILSSSTLSCPPVIGTVLEIALANSQHINLDVESITTASRSSGLLTLGSLLLEQMLMKGADEGQRPAKRARVRTDTGQQLWLKLAELYGHLDEWDVVRGIFRDKVQCGDSVEEALLAEATGFWREARDLYQETLQDSECLVHDYCYQALYKCLAHLSDWDRLNTNVKSQAADGDLDQLWKDSWCQEQVLPWLFSSEIQLKLSQVDPTGETVASWPFLATIQKWLDDEDKAQHLRYNYSYMLALMYTLKRDFELANHHAAQDLTLFLETWSHLSPLEDKLRTASLLDLQRAADMHVYLEFAGATNNARYQQNVTTIVDRWSHTLPCTADSLLHWDKRVMTRCGFIAQMKGRLIPMGQQSELLVQRIKNLQTEMELSLIDTALSQSNFYVARKFLERTKSKVGGGDMEQSVRWGLYFSRAKWLRAQLEDEPANQLKWTLAAWMQLDDLLESKVAQNDCTLHISIQQHQSVLAQGARHHISAAPHILADIDPVSLDGLTRRVSADSHSPEALIEGLKEFGLSCLLKATQLVKTDSLPGHQTTLVAETYLLLAQYCRSMVERDDGNQSVLYDTHIVTSILRAMKQGSRQARQLFPCLLQISSIANITKETFQKESSDVPEWMFLGWVSQLIASLDTPVGLALGDLILRLAASYPKAVIYPFYISSDKYKFKDGESSHHTRCLIDRLKGVLQTSSLQDTLLKAFSCVAQPPLILKYHLDILIKFLEDEVLSLNKLRSSFHDMMAEVFSSNTSGETKLHGSVFKTVMSFKDTLLKILGENCDKVNGTNVRPAIQALKEEKAKVSAAMDSYSKKIPKLLKDFCPWLEEFQGAKFSEELEIPGQYTGEQRPLPQFHVKILGFGSQVLVMKSLRYPLRLTILGNDAKEHHYLVKFGEDLRQDQRIQQLLRLMNEILHNDAACHRHSLNVCTYQVVPLTSKVGIIEWVNETKPLRQFFTNHLNQEEEMMYHQIGPLFVKWMCSVSRNKSKDIQAMERYATAYLKFNRDETVTKFQELTNRLPWDIFRRGLSALSSSPEVFFSLRHNFVLSYATMCISHWFLGIGDRHLSNCLVSQKDARCVAIDFGHSFGTATQFLSVPELFPFRLTPHLVSMMQPIEQTAYQAEQVWGRACSVIDNVPGPEGWECTRAAGEWVPVWSSLPSIWAACRELVNCSCSECRTRCSCSKAKVPCTLLCRNCTGGFLRESMIHVVRALRKNHSILLATMEVFVLEPSIDWLEFARKQNKNIHASTTFRKVDEDSWFPRQKISLARKKFEGANPAAITMEELQTGIMSSSVALKKILEVARGDAEHNIRAKLPDTSLTPEKQVDCLLDQATDYHLLGMSWEGWEPWV</sequence>
<dbReference type="GO" id="GO:0004677">
    <property type="term" value="F:DNA-dependent protein kinase activity"/>
    <property type="evidence" value="ECO:0007669"/>
    <property type="project" value="InterPro"/>
</dbReference>
<keyword evidence="9" id="KW-0067">ATP-binding</keyword>
<feature type="domain" description="PI3K/PI4K catalytic" evidence="12">
    <location>
        <begin position="3106"/>
        <end position="3518"/>
    </location>
</feature>
<dbReference type="InterPro" id="IPR014009">
    <property type="entry name" value="PIK_FAT"/>
</dbReference>
<evidence type="ECO:0000256" key="9">
    <source>
        <dbReference type="ARBA" id="ARBA00022840"/>
    </source>
</evidence>
<dbReference type="InterPro" id="IPR016024">
    <property type="entry name" value="ARM-type_fold"/>
</dbReference>
<dbReference type="EMBL" id="OC001371">
    <property type="protein sequence ID" value="CAD7259764.1"/>
    <property type="molecule type" value="Genomic_DNA"/>
</dbReference>
<dbReference type="GO" id="GO:0000723">
    <property type="term" value="P:telomere maintenance"/>
    <property type="evidence" value="ECO:0007669"/>
    <property type="project" value="TreeGrafter"/>
</dbReference>
<keyword evidence="4" id="KW-0723">Serine/threonine-protein kinase</keyword>
<dbReference type="PROSITE" id="PS51190">
    <property type="entry name" value="FATC"/>
    <property type="match status" value="1"/>
</dbReference>
<keyword evidence="6" id="KW-0547">Nucleotide-binding</keyword>
<dbReference type="SMART" id="SM00146">
    <property type="entry name" value="PI3Kc"/>
    <property type="match status" value="1"/>
</dbReference>
<keyword evidence="10" id="KW-0234">DNA repair</keyword>
<proteinExistence type="inferred from homology"/>